<dbReference type="InterPro" id="IPR036638">
    <property type="entry name" value="HLH_DNA-bd_sf"/>
</dbReference>
<evidence type="ECO:0000256" key="5">
    <source>
        <dbReference type="ARBA" id="ARBA00023242"/>
    </source>
</evidence>
<dbReference type="InterPro" id="IPR052207">
    <property type="entry name" value="Max-like/E-box_TFs"/>
</dbReference>
<dbReference type="InterPro" id="IPR011598">
    <property type="entry name" value="bHLH_dom"/>
</dbReference>
<accession>A0A8H7UCF9</accession>
<feature type="region of interest" description="Disordered" evidence="6">
    <location>
        <begin position="42"/>
        <end position="105"/>
    </location>
</feature>
<keyword evidence="3" id="KW-0238">DNA-binding</keyword>
<evidence type="ECO:0000259" key="7">
    <source>
        <dbReference type="PROSITE" id="PS50888"/>
    </source>
</evidence>
<feature type="region of interest" description="Disordered" evidence="6">
    <location>
        <begin position="183"/>
        <end position="202"/>
    </location>
</feature>
<feature type="domain" description="BHLH" evidence="7">
    <location>
        <begin position="114"/>
        <end position="165"/>
    </location>
</feature>
<evidence type="ECO:0000313" key="8">
    <source>
        <dbReference type="EMBL" id="KAG2174803.1"/>
    </source>
</evidence>
<feature type="compositionally biased region" description="Acidic residues" evidence="6">
    <location>
        <begin position="187"/>
        <end position="202"/>
    </location>
</feature>
<dbReference type="CDD" id="cd11405">
    <property type="entry name" value="bHLHzip_MLXIP_like"/>
    <property type="match status" value="1"/>
</dbReference>
<dbReference type="OrthoDB" id="5778525at2759"/>
<dbReference type="Proteomes" id="UP000654370">
    <property type="component" value="Unassembled WGS sequence"/>
</dbReference>
<dbReference type="EMBL" id="JAEPQZ010000012">
    <property type="protein sequence ID" value="KAG2174803.1"/>
    <property type="molecule type" value="Genomic_DNA"/>
</dbReference>
<name>A0A8H7UCF9_MORIS</name>
<dbReference type="GO" id="GO:0046983">
    <property type="term" value="F:protein dimerization activity"/>
    <property type="evidence" value="ECO:0007669"/>
    <property type="project" value="InterPro"/>
</dbReference>
<dbReference type="GO" id="GO:0005634">
    <property type="term" value="C:nucleus"/>
    <property type="evidence" value="ECO:0007669"/>
    <property type="project" value="UniProtKB-SubCell"/>
</dbReference>
<proteinExistence type="predicted"/>
<keyword evidence="2" id="KW-0805">Transcription regulation</keyword>
<protein>
    <recommendedName>
        <fullName evidence="7">BHLH domain-containing protein</fullName>
    </recommendedName>
</protein>
<evidence type="ECO:0000256" key="6">
    <source>
        <dbReference type="SAM" id="MobiDB-lite"/>
    </source>
</evidence>
<keyword evidence="5" id="KW-0539">Nucleus</keyword>
<sequence>MMLMNDCLLVSSEVSPTPVLLSSPFATSSSFVPQNQSLQLLPVSESQSHNPGRRRSTASSSSERITMDSKRPVKRSSPYSRSKESRQARGGSSSPQSGGGRNKKAPHELLTEAEKKANHIASEQKRRQNIRIGFDQLVDIVPTLSQNHRSEAMILHKSVEYIRQLVNIKNDLKTRARDLHSVLGEPPVDEDDSSEGEMDYGF</sequence>
<dbReference type="AlphaFoldDB" id="A0A8H7UCF9"/>
<evidence type="ECO:0000256" key="2">
    <source>
        <dbReference type="ARBA" id="ARBA00023015"/>
    </source>
</evidence>
<dbReference type="SUPFAM" id="SSF47459">
    <property type="entry name" value="HLH, helix-loop-helix DNA-binding domain"/>
    <property type="match status" value="1"/>
</dbReference>
<comment type="caution">
    <text evidence="8">The sequence shown here is derived from an EMBL/GenBank/DDBJ whole genome shotgun (WGS) entry which is preliminary data.</text>
</comment>
<dbReference type="Pfam" id="PF00010">
    <property type="entry name" value="HLH"/>
    <property type="match status" value="1"/>
</dbReference>
<evidence type="ECO:0000256" key="1">
    <source>
        <dbReference type="ARBA" id="ARBA00004123"/>
    </source>
</evidence>
<dbReference type="PANTHER" id="PTHR15741">
    <property type="entry name" value="BASIC HELIX-LOOP-HELIX ZIP TRANSCRIPTION FACTOR"/>
    <property type="match status" value="1"/>
</dbReference>
<evidence type="ECO:0000256" key="3">
    <source>
        <dbReference type="ARBA" id="ARBA00023125"/>
    </source>
</evidence>
<organism evidence="8 9">
    <name type="scientific">Mortierella isabellina</name>
    <name type="common">Filamentous fungus</name>
    <name type="synonym">Umbelopsis isabellina</name>
    <dbReference type="NCBI Taxonomy" id="91625"/>
    <lineage>
        <taxon>Eukaryota</taxon>
        <taxon>Fungi</taxon>
        <taxon>Fungi incertae sedis</taxon>
        <taxon>Mucoromycota</taxon>
        <taxon>Mucoromycotina</taxon>
        <taxon>Umbelopsidomycetes</taxon>
        <taxon>Umbelopsidales</taxon>
        <taxon>Umbelopsidaceae</taxon>
        <taxon>Umbelopsis</taxon>
    </lineage>
</organism>
<dbReference type="GO" id="GO:0000981">
    <property type="term" value="F:DNA-binding transcription factor activity, RNA polymerase II-specific"/>
    <property type="evidence" value="ECO:0007669"/>
    <property type="project" value="TreeGrafter"/>
</dbReference>
<dbReference type="Gene3D" id="4.10.280.10">
    <property type="entry name" value="Helix-loop-helix DNA-binding domain"/>
    <property type="match status" value="1"/>
</dbReference>
<gene>
    <name evidence="8" type="ORF">INT43_005865</name>
</gene>
<dbReference type="SMART" id="SM00353">
    <property type="entry name" value="HLH"/>
    <property type="match status" value="1"/>
</dbReference>
<dbReference type="PANTHER" id="PTHR15741:SF27">
    <property type="entry name" value="TRANSCRIPTION FACTOR AP-4"/>
    <property type="match status" value="1"/>
</dbReference>
<dbReference type="PROSITE" id="PS50888">
    <property type="entry name" value="BHLH"/>
    <property type="match status" value="1"/>
</dbReference>
<keyword evidence="4" id="KW-0804">Transcription</keyword>
<keyword evidence="9" id="KW-1185">Reference proteome</keyword>
<dbReference type="GO" id="GO:0000978">
    <property type="term" value="F:RNA polymerase II cis-regulatory region sequence-specific DNA binding"/>
    <property type="evidence" value="ECO:0007669"/>
    <property type="project" value="TreeGrafter"/>
</dbReference>
<evidence type="ECO:0000313" key="9">
    <source>
        <dbReference type="Proteomes" id="UP000654370"/>
    </source>
</evidence>
<comment type="subcellular location">
    <subcellularLocation>
        <location evidence="1">Nucleus</location>
    </subcellularLocation>
</comment>
<reference evidence="8" key="1">
    <citation type="submission" date="2020-12" db="EMBL/GenBank/DDBJ databases">
        <title>Metabolic potential, ecology and presence of endohyphal bacteria is reflected in genomic diversity of Mucoromycotina.</title>
        <authorList>
            <person name="Muszewska A."/>
            <person name="Okrasinska A."/>
            <person name="Steczkiewicz K."/>
            <person name="Drgas O."/>
            <person name="Orlowska M."/>
            <person name="Perlinska-Lenart U."/>
            <person name="Aleksandrzak-Piekarczyk T."/>
            <person name="Szatraj K."/>
            <person name="Zielenkiewicz U."/>
            <person name="Pilsyk S."/>
            <person name="Malc E."/>
            <person name="Mieczkowski P."/>
            <person name="Kruszewska J.S."/>
            <person name="Biernat P."/>
            <person name="Pawlowska J."/>
        </authorList>
    </citation>
    <scope>NUCLEOTIDE SEQUENCE</scope>
    <source>
        <strain evidence="8">WA0000067209</strain>
    </source>
</reference>
<evidence type="ECO:0000256" key="4">
    <source>
        <dbReference type="ARBA" id="ARBA00023163"/>
    </source>
</evidence>